<protein>
    <submittedName>
        <fullName evidence="4">MFS transporter</fullName>
    </submittedName>
</protein>
<feature type="compositionally biased region" description="Basic residues" evidence="1">
    <location>
        <begin position="808"/>
        <end position="820"/>
    </location>
</feature>
<evidence type="ECO:0000313" key="3">
    <source>
        <dbReference type="Proteomes" id="UP000038045"/>
    </source>
</evidence>
<feature type="transmembrane region" description="Helical" evidence="2">
    <location>
        <begin position="6"/>
        <end position="27"/>
    </location>
</feature>
<keyword evidence="2" id="KW-0472">Membrane</keyword>
<evidence type="ECO:0000256" key="2">
    <source>
        <dbReference type="SAM" id="Phobius"/>
    </source>
</evidence>
<feature type="region of interest" description="Disordered" evidence="1">
    <location>
        <begin position="457"/>
        <end position="905"/>
    </location>
</feature>
<sequence length="981" mass="108941">MQTRESLVFVALTAACVVIGLSLAILAPRENARAFMTLTLLIATPLGWATIRAQREATVDFSSVPAEERKAFLVQNSFWLLAYLAGLEASGWCALVGPPFGSRTAFGLAALVVCALGWGMMLKTSFEHERPLPGRVRQPGLRRDERWRGGRGALAHHLGHGRLEPVVVVDHHIPTQLATRHVVVAKADDDAGHARILGRLGVGGAVADHDAARGIAAGLLHRLMDMGAAGLAGRDRIRSGDEGEVPGQVQRLDQGHRQVGPWPHARPDAGPRTWARAATHTAPASGSACRSDRAPSPPGSRPGRRRWSSLPDRVQCSCRLPARADPGNGLDRAGRQAAGSIHDRTTSSRRHHPCRRPGHADEVAAAQGAAPGGPTRHAGPRHRRRRGPGLRTYRRRRRQPFARGPRPCRAPSGRGLHRRSGPAARHRPRCPRRRGRAGRLHRPCGRDLWRRASVEGRRYRAGPRSRRLWPSDPARRRPSGHHRGQGGFGRGSGHHRLQLRRHGRPGRPAVRPAGRGEERQRQGRILPDRRGRAGPQARRPDPRRLRRRGLCHGRQRSVRTGPGRGPVPVDPTRTLPGRGRDHVGPRHRPFQLGHPDRRRHALIEPFPCGRRQGRRQGRGRPLRPPAPRYRAGRRRARGQLRRDQEGPHGRGRQGQPSGLPRRRPCGGQGQHRRGHDLLQLRRLLQTPHHGGRGGLRRLELLAGRPRHHRRGRHGRLRLGGDQGRRARRSGPRPQRNERPAEEERRRSRRRLCRGRHGGRSGHRLHRRLVRESPGGARAGRPALRPDVRAHRRSGARAGPDPVDAGGHPPHRSDRRRRRRDRPGPGPHQGRRRGPAAREAGVGGVGTLHLHRRRGQGGARSGDLPPADRGRRLWSQDHRQPHRRRPGRPRHPHARPRPSGRARSESGQIGLVPFGEARDAVRLIEDVEDRRIAAGVRVWIDLGEGDHGDIVRQLLGLHVGHLMGVHDDDGSENIVDDLRAQA</sequence>
<evidence type="ECO:0000256" key="1">
    <source>
        <dbReference type="SAM" id="MobiDB-lite"/>
    </source>
</evidence>
<organism evidence="3 4">
    <name type="scientific">Parastrongyloides trichosuri</name>
    <name type="common">Possum-specific nematode worm</name>
    <dbReference type="NCBI Taxonomy" id="131310"/>
    <lineage>
        <taxon>Eukaryota</taxon>
        <taxon>Metazoa</taxon>
        <taxon>Ecdysozoa</taxon>
        <taxon>Nematoda</taxon>
        <taxon>Chromadorea</taxon>
        <taxon>Rhabditida</taxon>
        <taxon>Tylenchina</taxon>
        <taxon>Panagrolaimomorpha</taxon>
        <taxon>Strongyloidoidea</taxon>
        <taxon>Strongyloididae</taxon>
        <taxon>Parastrongyloides</taxon>
    </lineage>
</organism>
<dbReference type="PROSITE" id="PS51257">
    <property type="entry name" value="PROKAR_LIPOPROTEIN"/>
    <property type="match status" value="1"/>
</dbReference>
<feature type="compositionally biased region" description="Basic residues" evidence="1">
    <location>
        <begin position="704"/>
        <end position="716"/>
    </location>
</feature>
<feature type="compositionally biased region" description="Basic residues" evidence="1">
    <location>
        <begin position="611"/>
        <end position="621"/>
    </location>
</feature>
<feature type="compositionally biased region" description="Basic residues" evidence="1">
    <location>
        <begin position="746"/>
        <end position="768"/>
    </location>
</feature>
<dbReference type="WBParaSite" id="PTRK_0000790800.1">
    <property type="protein sequence ID" value="PTRK_0000790800.1"/>
    <property type="gene ID" value="PTRK_0000790800"/>
</dbReference>
<reference evidence="4" key="1">
    <citation type="submission" date="2017-02" db="UniProtKB">
        <authorList>
            <consortium name="WormBaseParasite"/>
        </authorList>
    </citation>
    <scope>IDENTIFICATION</scope>
</reference>
<feature type="compositionally biased region" description="Basic residues" evidence="1">
    <location>
        <begin position="347"/>
        <end position="357"/>
    </location>
</feature>
<keyword evidence="2" id="KW-0812">Transmembrane</keyword>
<feature type="transmembrane region" description="Helical" evidence="2">
    <location>
        <begin position="78"/>
        <end position="97"/>
    </location>
</feature>
<feature type="compositionally biased region" description="Basic and acidic residues" evidence="1">
    <location>
        <begin position="734"/>
        <end position="745"/>
    </location>
</feature>
<dbReference type="AlphaFoldDB" id="A0A0N4ZIZ5"/>
<feature type="compositionally biased region" description="Basic residues" evidence="1">
    <location>
        <begin position="492"/>
        <end position="505"/>
    </location>
</feature>
<feature type="region of interest" description="Disordered" evidence="1">
    <location>
        <begin position="237"/>
        <end position="440"/>
    </location>
</feature>
<feature type="compositionally biased region" description="Basic residues" evidence="1">
    <location>
        <begin position="415"/>
        <end position="440"/>
    </location>
</feature>
<feature type="compositionally biased region" description="Basic and acidic residues" evidence="1">
    <location>
        <begin position="865"/>
        <end position="878"/>
    </location>
</feature>
<feature type="compositionally biased region" description="Low complexity" evidence="1">
    <location>
        <begin position="363"/>
        <end position="377"/>
    </location>
</feature>
<feature type="compositionally biased region" description="Basic residues" evidence="1">
    <location>
        <begin position="630"/>
        <end position="639"/>
    </location>
</feature>
<feature type="compositionally biased region" description="Basic residues" evidence="1">
    <location>
        <begin position="544"/>
        <end position="557"/>
    </location>
</feature>
<proteinExistence type="predicted"/>
<keyword evidence="3" id="KW-1185">Reference proteome</keyword>
<name>A0A0N4ZIZ5_PARTI</name>
<feature type="compositionally biased region" description="Basic residues" evidence="1">
    <location>
        <begin position="378"/>
        <end position="400"/>
    </location>
</feature>
<dbReference type="Proteomes" id="UP000038045">
    <property type="component" value="Unplaced"/>
</dbReference>
<feature type="compositionally biased region" description="Basic residues" evidence="1">
    <location>
        <begin position="660"/>
        <end position="674"/>
    </location>
</feature>
<feature type="compositionally biased region" description="Basic residues" evidence="1">
    <location>
        <begin position="879"/>
        <end position="899"/>
    </location>
</feature>
<keyword evidence="2" id="KW-1133">Transmembrane helix</keyword>
<feature type="transmembrane region" description="Helical" evidence="2">
    <location>
        <begin position="104"/>
        <end position="122"/>
    </location>
</feature>
<evidence type="ECO:0000313" key="4">
    <source>
        <dbReference type="WBParaSite" id="PTRK_0000790800.1"/>
    </source>
</evidence>
<feature type="compositionally biased region" description="Basic and acidic residues" evidence="1">
    <location>
        <begin position="514"/>
        <end position="531"/>
    </location>
</feature>
<accession>A0A0N4ZIZ5</accession>